<feature type="transmembrane region" description="Helical" evidence="7">
    <location>
        <begin position="369"/>
        <end position="391"/>
    </location>
</feature>
<dbReference type="Proteomes" id="UP000649955">
    <property type="component" value="Unassembled WGS sequence"/>
</dbReference>
<evidence type="ECO:0000256" key="5">
    <source>
        <dbReference type="ARBA" id="ARBA00022989"/>
    </source>
</evidence>
<comment type="caution">
    <text evidence="8">The sequence shown here is derived from an EMBL/GenBank/DDBJ whole genome shotgun (WGS) entry which is preliminary data.</text>
</comment>
<evidence type="ECO:0000256" key="2">
    <source>
        <dbReference type="ARBA" id="ARBA00022448"/>
    </source>
</evidence>
<evidence type="ECO:0000256" key="1">
    <source>
        <dbReference type="ARBA" id="ARBA00004651"/>
    </source>
</evidence>
<dbReference type="Gene3D" id="1.20.1250.20">
    <property type="entry name" value="MFS general substrate transporter like domains"/>
    <property type="match status" value="1"/>
</dbReference>
<keyword evidence="4 7" id="KW-0812">Transmembrane</keyword>
<reference evidence="9" key="1">
    <citation type="journal article" date="2019" name="Int. J. Syst. Evol. Microbiol.">
        <title>The Global Catalogue of Microorganisms (GCM) 10K type strain sequencing project: providing services to taxonomists for standard genome sequencing and annotation.</title>
        <authorList>
            <consortium name="The Broad Institute Genomics Platform"/>
            <consortium name="The Broad Institute Genome Sequencing Center for Infectious Disease"/>
            <person name="Wu L."/>
            <person name="Ma J."/>
        </authorList>
    </citation>
    <scope>NUCLEOTIDE SEQUENCE [LARGE SCALE GENOMIC DNA]</scope>
    <source>
        <strain evidence="9">CGMCC 4.7680</strain>
    </source>
</reference>
<gene>
    <name evidence="8" type="ORF">GCM10017567_32000</name>
</gene>
<proteinExistence type="predicted"/>
<keyword evidence="5 7" id="KW-1133">Transmembrane helix</keyword>
<name>A0ABQ3KF71_9PSEU</name>
<keyword evidence="3" id="KW-1003">Cell membrane</keyword>
<organism evidence="8 9">
    <name type="scientific">Amycolatopsis bullii</name>
    <dbReference type="NCBI Taxonomy" id="941987"/>
    <lineage>
        <taxon>Bacteria</taxon>
        <taxon>Bacillati</taxon>
        <taxon>Actinomycetota</taxon>
        <taxon>Actinomycetes</taxon>
        <taxon>Pseudonocardiales</taxon>
        <taxon>Pseudonocardiaceae</taxon>
        <taxon>Amycolatopsis</taxon>
    </lineage>
</organism>
<keyword evidence="6 7" id="KW-0472">Membrane</keyword>
<feature type="transmembrane region" description="Helical" evidence="7">
    <location>
        <begin position="87"/>
        <end position="113"/>
    </location>
</feature>
<comment type="subcellular location">
    <subcellularLocation>
        <location evidence="1">Cell membrane</location>
        <topology evidence="1">Multi-pass membrane protein</topology>
    </subcellularLocation>
</comment>
<dbReference type="CDD" id="cd06173">
    <property type="entry name" value="MFS_MefA_like"/>
    <property type="match status" value="1"/>
</dbReference>
<feature type="transmembrane region" description="Helical" evidence="7">
    <location>
        <begin position="222"/>
        <end position="245"/>
    </location>
</feature>
<dbReference type="PANTHER" id="PTHR43266">
    <property type="entry name" value="MACROLIDE-EFFLUX PROTEIN"/>
    <property type="match status" value="1"/>
</dbReference>
<dbReference type="InterPro" id="IPR011701">
    <property type="entry name" value="MFS"/>
</dbReference>
<feature type="transmembrane region" description="Helical" evidence="7">
    <location>
        <begin position="251"/>
        <end position="272"/>
    </location>
</feature>
<dbReference type="SUPFAM" id="SSF103473">
    <property type="entry name" value="MFS general substrate transporter"/>
    <property type="match status" value="1"/>
</dbReference>
<dbReference type="EMBL" id="BNAW01000011">
    <property type="protein sequence ID" value="GHG12198.1"/>
    <property type="molecule type" value="Genomic_DNA"/>
</dbReference>
<keyword evidence="9" id="KW-1185">Reference proteome</keyword>
<feature type="transmembrane region" description="Helical" evidence="7">
    <location>
        <begin position="342"/>
        <end position="363"/>
    </location>
</feature>
<evidence type="ECO:0000256" key="7">
    <source>
        <dbReference type="SAM" id="Phobius"/>
    </source>
</evidence>
<evidence type="ECO:0000256" key="6">
    <source>
        <dbReference type="ARBA" id="ARBA00023136"/>
    </source>
</evidence>
<evidence type="ECO:0000313" key="8">
    <source>
        <dbReference type="EMBL" id="GHG12198.1"/>
    </source>
</evidence>
<feature type="transmembrane region" description="Helical" evidence="7">
    <location>
        <begin position="284"/>
        <end position="303"/>
    </location>
</feature>
<evidence type="ECO:0000313" key="9">
    <source>
        <dbReference type="Proteomes" id="UP000649955"/>
    </source>
</evidence>
<dbReference type="InterPro" id="IPR036259">
    <property type="entry name" value="MFS_trans_sf"/>
</dbReference>
<feature type="transmembrane region" description="Helical" evidence="7">
    <location>
        <begin position="309"/>
        <end position="330"/>
    </location>
</feature>
<keyword evidence="2" id="KW-0813">Transport</keyword>
<dbReference type="RefSeq" id="WP_191310707.1">
    <property type="nucleotide sequence ID" value="NZ_BNAW01000011.1"/>
</dbReference>
<sequence>MTTFREVFANSEFRAIFCGFGLSTAGDFLARGAVTIGVYASSQSTGLMAVTYALTFLPDLVGGALLSGFADRFSRRTVMVTADLLRAVLVAVMATSGLPLAVVWLLLLAVRLLDSPFRSAQTATLALVLTGDRYVVGTSANTMLANLAVGVGFTGAGAVVQQLGMSTALYVNAATFVGSALLIRTGVRARPAPGSGSPQAGRWWGSLAAGTRLVRADRRLRTLMSFAVIPGICMVATALVAPYAIESGSTEAAAGALMGIGSAGMVIGVWALARWVRPETRMRLLGVLAATSAAPFIVCAWHPGFLADAIIWFVNGAATCFWVPVTTGVVQSTPEAMRGQMTGLVFALLRLVQGIAILVYGLLAEVFPPSAVIAAAGVLGLVTSAVIGFAWRRAGTGPRSATADVGQ</sequence>
<protein>
    <submittedName>
        <fullName evidence="8">MFS transporter</fullName>
    </submittedName>
</protein>
<feature type="transmembrane region" description="Helical" evidence="7">
    <location>
        <begin position="47"/>
        <end position="66"/>
    </location>
</feature>
<dbReference type="PANTHER" id="PTHR43266:SF10">
    <property type="entry name" value="BACILYSIN EXPORTER BACE-RELATED"/>
    <property type="match status" value="1"/>
</dbReference>
<accession>A0ABQ3KF71</accession>
<feature type="transmembrane region" description="Helical" evidence="7">
    <location>
        <begin position="143"/>
        <end position="163"/>
    </location>
</feature>
<evidence type="ECO:0000256" key="3">
    <source>
        <dbReference type="ARBA" id="ARBA00022475"/>
    </source>
</evidence>
<evidence type="ECO:0000256" key="4">
    <source>
        <dbReference type="ARBA" id="ARBA00022692"/>
    </source>
</evidence>
<dbReference type="Pfam" id="PF07690">
    <property type="entry name" value="MFS_1"/>
    <property type="match status" value="1"/>
</dbReference>